<dbReference type="OMA" id="NAILMPP"/>
<feature type="compositionally biased region" description="Polar residues" evidence="1">
    <location>
        <begin position="217"/>
        <end position="226"/>
    </location>
</feature>
<evidence type="ECO:0000256" key="1">
    <source>
        <dbReference type="SAM" id="MobiDB-lite"/>
    </source>
</evidence>
<evidence type="ECO:0000313" key="3">
    <source>
        <dbReference type="Proteomes" id="UP000277928"/>
    </source>
</evidence>
<organism evidence="2 3">
    <name type="scientific">Litomosoides sigmodontis</name>
    <name type="common">Filarial nematode worm</name>
    <dbReference type="NCBI Taxonomy" id="42156"/>
    <lineage>
        <taxon>Eukaryota</taxon>
        <taxon>Metazoa</taxon>
        <taxon>Ecdysozoa</taxon>
        <taxon>Nematoda</taxon>
        <taxon>Chromadorea</taxon>
        <taxon>Rhabditida</taxon>
        <taxon>Spirurina</taxon>
        <taxon>Spiruromorpha</taxon>
        <taxon>Filarioidea</taxon>
        <taxon>Onchocercidae</taxon>
        <taxon>Litomosoides</taxon>
    </lineage>
</organism>
<reference evidence="2 3" key="1">
    <citation type="submission" date="2018-08" db="EMBL/GenBank/DDBJ databases">
        <authorList>
            <person name="Laetsch R D."/>
            <person name="Stevens L."/>
            <person name="Kumar S."/>
            <person name="Blaxter L. M."/>
        </authorList>
    </citation>
    <scope>NUCLEOTIDE SEQUENCE [LARGE SCALE GENOMIC DNA]</scope>
</reference>
<keyword evidence="3" id="KW-1185">Reference proteome</keyword>
<feature type="compositionally biased region" description="Polar residues" evidence="1">
    <location>
        <begin position="141"/>
        <end position="163"/>
    </location>
</feature>
<sequence>MLREEEGRKVDDAIHHLHVLYMRYFSLDDPWHPIADRASERAELLQQMAGAVDQILKADERPNWLHPAMCYFLSNLLPPTTDNNAILMPPTTDPREVYWSKFSICNHSRPLERKPFIVSLQYYPPYPLQTSQSSPQLSPTASGIPSYFSSTDPVNDDPTASGNKYTLPRVGALSNNKFRDAQQIQIERFVGEILRARGIQFNRTNDEDKPKEYLYQLPSSNHPIQK</sequence>
<evidence type="ECO:0000313" key="2">
    <source>
        <dbReference type="EMBL" id="VDK81503.1"/>
    </source>
</evidence>
<accession>A0A3P6TER3</accession>
<proteinExistence type="predicted"/>
<dbReference type="AlphaFoldDB" id="A0A3P6TER3"/>
<dbReference type="OrthoDB" id="5828168at2759"/>
<dbReference type="Proteomes" id="UP000277928">
    <property type="component" value="Unassembled WGS sequence"/>
</dbReference>
<protein>
    <submittedName>
        <fullName evidence="2">Uncharacterized protein</fullName>
    </submittedName>
</protein>
<gene>
    <name evidence="2" type="ORF">NLS_LOCUS5320</name>
</gene>
<dbReference type="EMBL" id="UYRX01000394">
    <property type="protein sequence ID" value="VDK81503.1"/>
    <property type="molecule type" value="Genomic_DNA"/>
</dbReference>
<name>A0A3P6TER3_LITSI</name>
<feature type="region of interest" description="Disordered" evidence="1">
    <location>
        <begin position="205"/>
        <end position="226"/>
    </location>
</feature>
<feature type="region of interest" description="Disordered" evidence="1">
    <location>
        <begin position="131"/>
        <end position="163"/>
    </location>
</feature>
<feature type="compositionally biased region" description="Low complexity" evidence="1">
    <location>
        <begin position="131"/>
        <end position="140"/>
    </location>
</feature>